<sequence length="1095" mass="114541">MNYEKPGGVMHEVIRRAFDELRLHNNPQGTITIVTHALANADDLPPLSGGKEYNMDAIPSTSSSYSRAVESYSNGGGGGDAGRPRTTGSTQGPASTLQWFTAGPVGVAITSPSPTSYNPLAASLPPGSSEWLNKRHTFNRTQLLRLLLIRCEAFSVLKQHSRALQDAEKAVEVSQGQSAEAYFNVGREQRRQFNIVESASAFDTAEALLRSMQQAIATGRAVFDGWSQETSSDEAFWADRGFQMAEVRDMGITRREYEMQERSSHRTNLGSSSSGPTSPNSANGPAAATFRGEPATPLSNAARARGRVGAEGNDTSGFGVSPCDGQTSQGNSAMTRSFTFNTSGTGDGGANNNNNTNTNEDGDEPVATSYMSDLVQCGMSTNELSMWRRLASESRALLAMRQSHTVPSTVISSTMTLLDRRISGTRGGLVLSIENNTHTPLRFVGALAPDGLYHDSFSFPHVIHKSHCGVSMLRPRGWGGYSGAVCYELHENLCCFLYFDSPLLGSVKYGVRFVDLRASDLRRAYAEVYKETGVYGIAGGTTTAAVAPPTPAVTTCTSNNSIFSSGGGGVGSGGAVNGPGGGAGRAGVTGVSIRGASTPLKTTVASMSAARAAIRMPLSNTWVVAHAATSAAQRPVKASSRMLGGLTIAFSLAEVLAVRLRSVELVPALEYVGALTLKKMSCVSRRYRELINNLPPPMFYGVGRRSYPDYCIGSDRYISPWVVRDRQPVTWKFIFDGRMADQEEFSVSDVNDMQKHILCFSADAQTKVTGYVYLGDKRCLQYIIKESWIPFSNTLYLTTPVGRTFASCVALNNQTQYTLSLTSSSSGNGVVSGGVDGAGVAARPGDDVLYTARKRVSSAGGTNEVARGTPVSAAAVPAGVVRNGDDGSKMRGRANPSSGALGQQQMQQQQSSATPTGVVEMDSSGGSAPRGSPGQAVLTSPVGNGPVATPLGGGGGGGVGVNTMAGTTLHSVASAVQMAASDGGGVAVTGTVNSGGGSSAAATAAIATVAAAGYPTPTQPEYYTIWRLQRVSGGAVAGGAAPTTTNGGADIIAEVKVNPMMYGIVTKGYCAAEVTLFTGADAMLVSLLSFLITRW</sequence>
<protein>
    <recommendedName>
        <fullName evidence="4">F-box domain-containing protein</fullName>
    </recommendedName>
</protein>
<dbReference type="EMBL" id="LGTL01000010">
    <property type="protein sequence ID" value="KPA79513.1"/>
    <property type="molecule type" value="Genomic_DNA"/>
</dbReference>
<reference evidence="2 3" key="1">
    <citation type="submission" date="2015-07" db="EMBL/GenBank/DDBJ databases">
        <title>High-quality genome of monoxenous trypanosomatid Leptomonas pyrrhocoris.</title>
        <authorList>
            <person name="Flegontov P."/>
            <person name="Butenko A."/>
            <person name="Firsov S."/>
            <person name="Vlcek C."/>
            <person name="Logacheva M.D."/>
            <person name="Field M."/>
            <person name="Filatov D."/>
            <person name="Flegontova O."/>
            <person name="Gerasimov E."/>
            <person name="Jackson A.P."/>
            <person name="Kelly S."/>
            <person name="Opperdoes F."/>
            <person name="O'Reilly A."/>
            <person name="Votypka J."/>
            <person name="Yurchenko V."/>
            <person name="Lukes J."/>
        </authorList>
    </citation>
    <scope>NUCLEOTIDE SEQUENCE [LARGE SCALE GENOMIC DNA]</scope>
    <source>
        <strain evidence="2">H10</strain>
    </source>
</reference>
<keyword evidence="3" id="KW-1185">Reference proteome</keyword>
<dbReference type="OrthoDB" id="250949at2759"/>
<feature type="compositionally biased region" description="Low complexity" evidence="1">
    <location>
        <begin position="350"/>
        <end position="359"/>
    </location>
</feature>
<dbReference type="OMA" id="LAMRQSH"/>
<dbReference type="AlphaFoldDB" id="A0A0M9G042"/>
<feature type="compositionally biased region" description="Low complexity" evidence="1">
    <location>
        <begin position="923"/>
        <end position="934"/>
    </location>
</feature>
<gene>
    <name evidence="2" type="ORF">ABB37_05337</name>
</gene>
<organism evidence="2 3">
    <name type="scientific">Leptomonas pyrrhocoris</name>
    <name type="common">Firebug parasite</name>
    <dbReference type="NCBI Taxonomy" id="157538"/>
    <lineage>
        <taxon>Eukaryota</taxon>
        <taxon>Discoba</taxon>
        <taxon>Euglenozoa</taxon>
        <taxon>Kinetoplastea</taxon>
        <taxon>Metakinetoplastina</taxon>
        <taxon>Trypanosomatida</taxon>
        <taxon>Trypanosomatidae</taxon>
        <taxon>Leishmaniinae</taxon>
        <taxon>Leptomonas</taxon>
    </lineage>
</organism>
<feature type="compositionally biased region" description="Polar residues" evidence="1">
    <location>
        <begin position="313"/>
        <end position="340"/>
    </location>
</feature>
<dbReference type="RefSeq" id="XP_015657952.1">
    <property type="nucleotide sequence ID" value="XM_015803310.1"/>
</dbReference>
<accession>A0A0M9G042</accession>
<dbReference type="VEuPathDB" id="TriTrypDB:LpyrH10_10_1060"/>
<evidence type="ECO:0000313" key="3">
    <source>
        <dbReference type="Proteomes" id="UP000037923"/>
    </source>
</evidence>
<comment type="caution">
    <text evidence="2">The sequence shown here is derived from an EMBL/GenBank/DDBJ whole genome shotgun (WGS) entry which is preliminary data.</text>
</comment>
<feature type="region of interest" description="Disordered" evidence="1">
    <location>
        <begin position="66"/>
        <end position="93"/>
    </location>
</feature>
<evidence type="ECO:0000313" key="2">
    <source>
        <dbReference type="EMBL" id="KPA79513.1"/>
    </source>
</evidence>
<proteinExistence type="predicted"/>
<feature type="region of interest" description="Disordered" evidence="1">
    <location>
        <begin position="258"/>
        <end position="365"/>
    </location>
</feature>
<feature type="region of interest" description="Disordered" evidence="1">
    <location>
        <begin position="877"/>
        <end position="938"/>
    </location>
</feature>
<feature type="compositionally biased region" description="Low complexity" evidence="1">
    <location>
        <begin position="268"/>
        <end position="285"/>
    </location>
</feature>
<name>A0A0M9G042_LEPPY</name>
<evidence type="ECO:0000256" key="1">
    <source>
        <dbReference type="SAM" id="MobiDB-lite"/>
    </source>
</evidence>
<dbReference type="Proteomes" id="UP000037923">
    <property type="component" value="Unassembled WGS sequence"/>
</dbReference>
<evidence type="ECO:0008006" key="4">
    <source>
        <dbReference type="Google" id="ProtNLM"/>
    </source>
</evidence>
<dbReference type="GeneID" id="26905627"/>